<reference evidence="1" key="1">
    <citation type="submission" date="2024-05" db="EMBL/GenBank/DDBJ databases">
        <title>Whole genome shotgun sequence of Streptomyces daghestanicus NBRC 12762.</title>
        <authorList>
            <person name="Komaki H."/>
            <person name="Tamura T."/>
        </authorList>
    </citation>
    <scope>NUCLEOTIDE SEQUENCE</scope>
    <source>
        <strain evidence="1">NBRC 12762</strain>
    </source>
</reference>
<dbReference type="Proteomes" id="UP001052655">
    <property type="component" value="Unassembled WGS sequence"/>
</dbReference>
<sequence length="61" mass="6577">MAKDSDSREAWVQAQADALYADLKAREAAEEARAAESTTVVEGNHYGVTGGVHHGGRTWTF</sequence>
<dbReference type="EMBL" id="BNDX01000013">
    <property type="protein sequence ID" value="GHI33269.1"/>
    <property type="molecule type" value="Genomic_DNA"/>
</dbReference>
<evidence type="ECO:0000313" key="1">
    <source>
        <dbReference type="EMBL" id="GHI33269.1"/>
    </source>
</evidence>
<evidence type="ECO:0000313" key="2">
    <source>
        <dbReference type="Proteomes" id="UP001052655"/>
    </source>
</evidence>
<gene>
    <name evidence="1" type="ORF">Sdagh_49990</name>
</gene>
<keyword evidence="2" id="KW-1185">Reference proteome</keyword>
<evidence type="ECO:0008006" key="3">
    <source>
        <dbReference type="Google" id="ProtNLM"/>
    </source>
</evidence>
<name>A0ABQ3Q7K5_9ACTN</name>
<comment type="caution">
    <text evidence="1">The sequence shown here is derived from an EMBL/GenBank/DDBJ whole genome shotgun (WGS) entry which is preliminary data.</text>
</comment>
<dbReference type="RefSeq" id="WP_190078328.1">
    <property type="nucleotide sequence ID" value="NZ_BMTC01000036.1"/>
</dbReference>
<organism evidence="1 2">
    <name type="scientific">Streptomyces daghestanicus</name>
    <dbReference type="NCBI Taxonomy" id="66885"/>
    <lineage>
        <taxon>Bacteria</taxon>
        <taxon>Bacillati</taxon>
        <taxon>Actinomycetota</taxon>
        <taxon>Actinomycetes</taxon>
        <taxon>Kitasatosporales</taxon>
        <taxon>Streptomycetaceae</taxon>
        <taxon>Streptomyces</taxon>
    </lineage>
</organism>
<protein>
    <recommendedName>
        <fullName evidence="3">PH domain-containing protein</fullName>
    </recommendedName>
</protein>
<proteinExistence type="predicted"/>
<accession>A0ABQ3Q7K5</accession>